<dbReference type="PRINTS" id="PR00146">
    <property type="entry name" value="DHPICSNTHASE"/>
</dbReference>
<keyword evidence="2 3" id="KW-0456">Lyase</keyword>
<dbReference type="AlphaFoldDB" id="A0AAW8ES73"/>
<reference evidence="5" key="1">
    <citation type="submission" date="2023-07" db="EMBL/GenBank/DDBJ databases">
        <title>Sorghum-associated microbial communities from plants grown in Nebraska, USA.</title>
        <authorList>
            <person name="Schachtman D."/>
        </authorList>
    </citation>
    <scope>NUCLEOTIDE SEQUENCE</scope>
    <source>
        <strain evidence="5">DS3315</strain>
    </source>
</reference>
<dbReference type="EMBL" id="JAUSRV010000019">
    <property type="protein sequence ID" value="MDP9974676.1"/>
    <property type="molecule type" value="Genomic_DNA"/>
</dbReference>
<dbReference type="SMART" id="SM01130">
    <property type="entry name" value="DHDPS"/>
    <property type="match status" value="1"/>
</dbReference>
<dbReference type="PANTHER" id="PTHR12128:SF66">
    <property type="entry name" value="4-HYDROXY-2-OXOGLUTARATE ALDOLASE, MITOCHONDRIAL"/>
    <property type="match status" value="1"/>
</dbReference>
<dbReference type="EC" id="4.3.3.7" evidence="5"/>
<evidence type="ECO:0000256" key="4">
    <source>
        <dbReference type="PIRSR" id="PIRSR001365-2"/>
    </source>
</evidence>
<evidence type="ECO:0000313" key="6">
    <source>
        <dbReference type="Proteomes" id="UP001224845"/>
    </source>
</evidence>
<feature type="binding site" evidence="4">
    <location>
        <position position="212"/>
    </location>
    <ligand>
        <name>pyruvate</name>
        <dbReference type="ChEBI" id="CHEBI:15361"/>
    </ligand>
</feature>
<dbReference type="CDD" id="cd00408">
    <property type="entry name" value="DHDPS-like"/>
    <property type="match status" value="1"/>
</dbReference>
<comment type="similarity">
    <text evidence="1 3">Belongs to the DapA family.</text>
</comment>
<dbReference type="InterPro" id="IPR002220">
    <property type="entry name" value="DapA-like"/>
</dbReference>
<dbReference type="RefSeq" id="WP_307596704.1">
    <property type="nucleotide sequence ID" value="NZ_JAUSRV010000019.1"/>
</dbReference>
<organism evidence="5 6">
    <name type="scientific">Variovorax paradoxus</name>
    <dbReference type="NCBI Taxonomy" id="34073"/>
    <lineage>
        <taxon>Bacteria</taxon>
        <taxon>Pseudomonadati</taxon>
        <taxon>Pseudomonadota</taxon>
        <taxon>Betaproteobacteria</taxon>
        <taxon>Burkholderiales</taxon>
        <taxon>Comamonadaceae</taxon>
        <taxon>Variovorax</taxon>
    </lineage>
</organism>
<accession>A0AAW8ES73</accession>
<evidence type="ECO:0000256" key="3">
    <source>
        <dbReference type="PIRNR" id="PIRNR001365"/>
    </source>
</evidence>
<sequence>MAERPSLTGVFPVLPTPFDAQGRPDADSLRRLVEYLLRCGVDGMTYPGVASEVGQLTPDERQALLDVVLAEVAGRAPVIAGVSSGDTATTVRLAAEASARGAAALMVAVPPDRKGAAEQIAYFSEVARAAEGTALMLQNVPPPVGAGLDPEVVLEVLAAVPSIRYVKEETLPSGQRLSVLRDKAPASLLGVFGGAGGRYITDELRRGAAGTMPAIELAEVHTALFKAHRAGDADRVRALFTRMLPVLNVQAVFRWSLTKYVLKKRGLIADTRQRMPGPLLDAQDMADVDAFLADIADLLLPQDQLP</sequence>
<dbReference type="GO" id="GO:0008840">
    <property type="term" value="F:4-hydroxy-tetrahydrodipicolinate synthase activity"/>
    <property type="evidence" value="ECO:0007669"/>
    <property type="project" value="UniProtKB-EC"/>
</dbReference>
<dbReference type="Pfam" id="PF00701">
    <property type="entry name" value="DHDPS"/>
    <property type="match status" value="1"/>
</dbReference>
<dbReference type="PIRSF" id="PIRSF001365">
    <property type="entry name" value="DHDPS"/>
    <property type="match status" value="1"/>
</dbReference>
<evidence type="ECO:0000313" key="5">
    <source>
        <dbReference type="EMBL" id="MDP9974676.1"/>
    </source>
</evidence>
<name>A0AAW8ES73_VARPD</name>
<dbReference type="Gene3D" id="3.20.20.70">
    <property type="entry name" value="Aldolase class I"/>
    <property type="match status" value="1"/>
</dbReference>
<proteinExistence type="inferred from homology"/>
<dbReference type="SUPFAM" id="SSF51569">
    <property type="entry name" value="Aldolase"/>
    <property type="match status" value="1"/>
</dbReference>
<evidence type="ECO:0000256" key="2">
    <source>
        <dbReference type="ARBA" id="ARBA00023239"/>
    </source>
</evidence>
<dbReference type="GO" id="GO:0005829">
    <property type="term" value="C:cytosol"/>
    <property type="evidence" value="ECO:0007669"/>
    <property type="project" value="TreeGrafter"/>
</dbReference>
<evidence type="ECO:0000256" key="1">
    <source>
        <dbReference type="ARBA" id="ARBA00007592"/>
    </source>
</evidence>
<comment type="caution">
    <text evidence="5">The sequence shown here is derived from an EMBL/GenBank/DDBJ whole genome shotgun (WGS) entry which is preliminary data.</text>
</comment>
<protein>
    <submittedName>
        <fullName evidence="5">4-hydroxy-tetrahydrodipicolinate synthase</fullName>
        <ecNumber evidence="5">4.3.3.7</ecNumber>
    </submittedName>
</protein>
<dbReference type="Proteomes" id="UP001224845">
    <property type="component" value="Unassembled WGS sequence"/>
</dbReference>
<gene>
    <name evidence="5" type="ORF">J2W39_005946</name>
</gene>
<dbReference type="InterPro" id="IPR013785">
    <property type="entry name" value="Aldolase_TIM"/>
</dbReference>
<dbReference type="PANTHER" id="PTHR12128">
    <property type="entry name" value="DIHYDRODIPICOLINATE SYNTHASE"/>
    <property type="match status" value="1"/>
</dbReference>